<dbReference type="PANTHER" id="PTHR14939">
    <property type="entry name" value="F-BOX ONLY PROTEIN 22"/>
    <property type="match status" value="1"/>
</dbReference>
<dbReference type="Pfam" id="PF10442">
    <property type="entry name" value="FIST_C"/>
    <property type="match status" value="1"/>
</dbReference>
<dbReference type="PANTHER" id="PTHR14939:SF5">
    <property type="entry name" value="F-BOX ONLY PROTEIN 22"/>
    <property type="match status" value="1"/>
</dbReference>
<dbReference type="OrthoDB" id="509497at2759"/>
<evidence type="ECO:0000259" key="1">
    <source>
        <dbReference type="Pfam" id="PF08495"/>
    </source>
</evidence>
<dbReference type="AlphaFoldDB" id="A0A9W7AZC8"/>
<dbReference type="InterPro" id="IPR013702">
    <property type="entry name" value="FIST_domain_N"/>
</dbReference>
<name>A0A9W7AZC8_9STRA</name>
<reference evidence="4" key="1">
    <citation type="journal article" date="2023" name="Commun. Biol.">
        <title>Genome analysis of Parmales, the sister group of diatoms, reveals the evolutionary specialization of diatoms from phago-mixotrophs to photoautotrophs.</title>
        <authorList>
            <person name="Ban H."/>
            <person name="Sato S."/>
            <person name="Yoshikawa S."/>
            <person name="Yamada K."/>
            <person name="Nakamura Y."/>
            <person name="Ichinomiya M."/>
            <person name="Sato N."/>
            <person name="Blanc-Mathieu R."/>
            <person name="Endo H."/>
            <person name="Kuwata A."/>
            <person name="Ogata H."/>
        </authorList>
    </citation>
    <scope>NUCLEOTIDE SEQUENCE [LARGE SCALE GENOMIC DNA]</scope>
    <source>
        <strain evidence="4">NIES 3701</strain>
    </source>
</reference>
<sequence>MSSRLQNLREEIVWEILLFLDSRTLGKCASTCFLFSTLGKLISTRTPMWTTITMDSDGRTTFKSLPTSQLRRTPPPADHNDMFWQAFPKCILETQRTITPRINTMFLFPTMGRFAPSLKASDAHFQTKEAIEKILTPDCVGIGCASPEVTSVGRGKGPMSGTWAETLCTVSFANFPECTRKVFKVDAKAMEENRALDETPLFNLDSLGDGMDKEDWKVIVILAPADFQTGAFEKYLADLEKRHPKAEIIGGFHSGTTGYYIDEGMFTTPRALVGMCIGGNVVYSSQISRACKPMGELAEVTQCETLSRTGNSGEEEDEACLIEVKVGDKLVQGSQYIQESYTKLMDSNGPKMMFCGLTDDEEKGYECANIFGLSKQPPGAILGTNNIKNGMKAQVFTLDPVSSKLDVAARLEGAKRVASKHSSIVLGSLLITCGGRSMGFYGEEGVEAGIFHEQLGGVGMSGFFSGGEIGPDARAALPYDSEFRGRTKLQGFTSVFGVFFVPQYKPTWTALTEIFTQRYHKMEQKKK</sequence>
<dbReference type="Proteomes" id="UP001165085">
    <property type="component" value="Unassembled WGS sequence"/>
</dbReference>
<dbReference type="GO" id="GO:0032436">
    <property type="term" value="P:positive regulation of proteasomal ubiquitin-dependent protein catabolic process"/>
    <property type="evidence" value="ECO:0007669"/>
    <property type="project" value="TreeGrafter"/>
</dbReference>
<feature type="domain" description="FIST" evidence="1">
    <location>
        <begin position="126"/>
        <end position="304"/>
    </location>
</feature>
<dbReference type="EMBL" id="BRXY01000200">
    <property type="protein sequence ID" value="GMH76690.1"/>
    <property type="molecule type" value="Genomic_DNA"/>
</dbReference>
<proteinExistence type="predicted"/>
<organism evidence="3 4">
    <name type="scientific">Triparma strigata</name>
    <dbReference type="NCBI Taxonomy" id="1606541"/>
    <lineage>
        <taxon>Eukaryota</taxon>
        <taxon>Sar</taxon>
        <taxon>Stramenopiles</taxon>
        <taxon>Ochrophyta</taxon>
        <taxon>Bolidophyceae</taxon>
        <taxon>Parmales</taxon>
        <taxon>Triparmaceae</taxon>
        <taxon>Triparma</taxon>
    </lineage>
</organism>
<evidence type="ECO:0000313" key="4">
    <source>
        <dbReference type="Proteomes" id="UP001165085"/>
    </source>
</evidence>
<feature type="domain" description="FIST C-domain" evidence="2">
    <location>
        <begin position="376"/>
        <end position="471"/>
    </location>
</feature>
<dbReference type="CDD" id="cd09917">
    <property type="entry name" value="F-box_SF"/>
    <property type="match status" value="1"/>
</dbReference>
<keyword evidence="4" id="KW-1185">Reference proteome</keyword>
<dbReference type="InterPro" id="IPR019494">
    <property type="entry name" value="FIST_C"/>
</dbReference>
<protein>
    <recommendedName>
        <fullName evidence="5">FIST C-domain domain-containing protein</fullName>
    </recommendedName>
</protein>
<evidence type="ECO:0008006" key="5">
    <source>
        <dbReference type="Google" id="ProtNLM"/>
    </source>
</evidence>
<evidence type="ECO:0000313" key="3">
    <source>
        <dbReference type="EMBL" id="GMH76690.1"/>
    </source>
</evidence>
<gene>
    <name evidence="3" type="ORF">TrST_g11358</name>
</gene>
<comment type="caution">
    <text evidence="3">The sequence shown here is derived from an EMBL/GenBank/DDBJ whole genome shotgun (WGS) entry which is preliminary data.</text>
</comment>
<accession>A0A9W7AZC8</accession>
<dbReference type="GO" id="GO:0000209">
    <property type="term" value="P:protein polyubiquitination"/>
    <property type="evidence" value="ECO:0007669"/>
    <property type="project" value="TreeGrafter"/>
</dbReference>
<dbReference type="Pfam" id="PF08495">
    <property type="entry name" value="FIST"/>
    <property type="match status" value="1"/>
</dbReference>
<evidence type="ECO:0000259" key="2">
    <source>
        <dbReference type="Pfam" id="PF10442"/>
    </source>
</evidence>